<dbReference type="AlphaFoldDB" id="A0A0N5A5A1"/>
<keyword evidence="1" id="KW-1185">Reference proteome</keyword>
<name>A0A0N5A5A1_PARTI</name>
<protein>
    <submittedName>
        <fullName evidence="2">Uncharacterized protein</fullName>
    </submittedName>
</protein>
<evidence type="ECO:0000313" key="1">
    <source>
        <dbReference type="Proteomes" id="UP000038045"/>
    </source>
</evidence>
<accession>A0A0N5A5A1</accession>
<sequence length="234" mass="28236">MVLFNPSKNVQNSCNNGENDPQFFFENVFKTQDCRVDWKYQIKVKYNLLISKEITTLLKKINKQRKSIEEFVELQNSKLENDNRDSFFTLNYVNEENNQIKRCSHKRHLLAFKKLTDADLRRKKLLEQKAQNVKRLREEKMQRVLIQKEIKKLEFDDKVKTIKEKHDRIHRDDHDFLQKHDNVTSQNKVTNINSIKFPTNYQIFECEVKKSNRLKNYQMHSTPIISKKFKSKVL</sequence>
<proteinExistence type="predicted"/>
<reference evidence="2" key="1">
    <citation type="submission" date="2017-02" db="UniProtKB">
        <authorList>
            <consortium name="WormBaseParasite"/>
        </authorList>
    </citation>
    <scope>IDENTIFICATION</scope>
</reference>
<evidence type="ECO:0000313" key="2">
    <source>
        <dbReference type="WBParaSite" id="PTRK_0001688500.1"/>
    </source>
</evidence>
<organism evidence="1 2">
    <name type="scientific">Parastrongyloides trichosuri</name>
    <name type="common">Possum-specific nematode worm</name>
    <dbReference type="NCBI Taxonomy" id="131310"/>
    <lineage>
        <taxon>Eukaryota</taxon>
        <taxon>Metazoa</taxon>
        <taxon>Ecdysozoa</taxon>
        <taxon>Nematoda</taxon>
        <taxon>Chromadorea</taxon>
        <taxon>Rhabditida</taxon>
        <taxon>Tylenchina</taxon>
        <taxon>Panagrolaimomorpha</taxon>
        <taxon>Strongyloidoidea</taxon>
        <taxon>Strongyloididae</taxon>
        <taxon>Parastrongyloides</taxon>
    </lineage>
</organism>
<dbReference type="Proteomes" id="UP000038045">
    <property type="component" value="Unplaced"/>
</dbReference>
<dbReference type="WBParaSite" id="PTRK_0001688500.1">
    <property type="protein sequence ID" value="PTRK_0001688500.1"/>
    <property type="gene ID" value="PTRK_0001688500"/>
</dbReference>